<dbReference type="GO" id="GO:0005506">
    <property type="term" value="F:iron ion binding"/>
    <property type="evidence" value="ECO:0007669"/>
    <property type="project" value="InterPro"/>
</dbReference>
<evidence type="ECO:0000256" key="2">
    <source>
        <dbReference type="ARBA" id="ARBA00022617"/>
    </source>
</evidence>
<evidence type="ECO:0000313" key="7">
    <source>
        <dbReference type="EMBL" id="MBB6644915.1"/>
    </source>
</evidence>
<dbReference type="GO" id="GO:0004497">
    <property type="term" value="F:monooxygenase activity"/>
    <property type="evidence" value="ECO:0007669"/>
    <property type="project" value="UniProtKB-KW"/>
</dbReference>
<dbReference type="GO" id="GO:0020037">
    <property type="term" value="F:heme binding"/>
    <property type="evidence" value="ECO:0007669"/>
    <property type="project" value="InterPro"/>
</dbReference>
<dbReference type="PRINTS" id="PR00385">
    <property type="entry name" value="P450"/>
</dbReference>
<evidence type="ECO:0000256" key="6">
    <source>
        <dbReference type="ARBA" id="ARBA00023033"/>
    </source>
</evidence>
<dbReference type="InterPro" id="IPR050196">
    <property type="entry name" value="Cytochrome_P450_Monoox"/>
</dbReference>
<dbReference type="Gene3D" id="1.10.630.10">
    <property type="entry name" value="Cytochrome P450"/>
    <property type="match status" value="1"/>
</dbReference>
<dbReference type="PANTHER" id="PTHR24291">
    <property type="entry name" value="CYTOCHROME P450 FAMILY 4"/>
    <property type="match status" value="1"/>
</dbReference>
<keyword evidence="5" id="KW-0408">Iron</keyword>
<dbReference type="PRINTS" id="PR00463">
    <property type="entry name" value="EP450I"/>
</dbReference>
<reference evidence="7 8" key="1">
    <citation type="submission" date="2020-08" db="EMBL/GenBank/DDBJ databases">
        <authorList>
            <person name="Seo M.-J."/>
        </authorList>
    </citation>
    <scope>NUCLEOTIDE SEQUENCE [LARGE SCALE GENOMIC DNA]</scope>
    <source>
        <strain evidence="7 8">MBLA0160</strain>
    </source>
</reference>
<accession>A0A7J9SDC2</accession>
<dbReference type="SUPFAM" id="SSF48264">
    <property type="entry name" value="Cytochrome P450"/>
    <property type="match status" value="1"/>
</dbReference>
<gene>
    <name evidence="7" type="ORF">H5V44_01125</name>
</gene>
<dbReference type="InterPro" id="IPR001128">
    <property type="entry name" value="Cyt_P450"/>
</dbReference>
<evidence type="ECO:0000256" key="3">
    <source>
        <dbReference type="ARBA" id="ARBA00022723"/>
    </source>
</evidence>
<keyword evidence="4" id="KW-0560">Oxidoreductase</keyword>
<organism evidence="7 8">
    <name type="scientific">Halobellus ruber</name>
    <dbReference type="NCBI Taxonomy" id="2761102"/>
    <lineage>
        <taxon>Archaea</taxon>
        <taxon>Methanobacteriati</taxon>
        <taxon>Methanobacteriota</taxon>
        <taxon>Stenosarchaea group</taxon>
        <taxon>Halobacteria</taxon>
        <taxon>Halobacteriales</taxon>
        <taxon>Haloferacaceae</taxon>
        <taxon>Halobellus</taxon>
    </lineage>
</organism>
<dbReference type="Proteomes" id="UP000546257">
    <property type="component" value="Unassembled WGS sequence"/>
</dbReference>
<keyword evidence="8" id="KW-1185">Reference proteome</keyword>
<dbReference type="RefSeq" id="WP_185191298.1">
    <property type="nucleotide sequence ID" value="NZ_JACKXD010000001.1"/>
</dbReference>
<dbReference type="Pfam" id="PF00067">
    <property type="entry name" value="p450"/>
    <property type="match status" value="1"/>
</dbReference>
<comment type="similarity">
    <text evidence="1">Belongs to the cytochrome P450 family.</text>
</comment>
<evidence type="ECO:0000313" key="8">
    <source>
        <dbReference type="Proteomes" id="UP000546257"/>
    </source>
</evidence>
<dbReference type="GO" id="GO:0016705">
    <property type="term" value="F:oxidoreductase activity, acting on paired donors, with incorporation or reduction of molecular oxygen"/>
    <property type="evidence" value="ECO:0007669"/>
    <property type="project" value="InterPro"/>
</dbReference>
<sequence>MSQRRRPPNPPEANVINALRFTRTPLRFLEGIQSRYDDVAEVSLPVGPSIVVVTNPSLCHEAMDRIDDFSRVPASGAAALISEHGLVQTEGPLWQNQREDISPGFGAGPLETYVDAVADRVTSLREEWDAAVDAGEPGRDLHRDMTGVTVRAASEALFGTDIGPERAAEMHRIARQAATEFEVSATTITPEWFPDRPAAETRGMAARLREMGEEIIETKRAERDPEDPPQDMLDFLLLAEASGDRDYPENHLRDQVVSFLIAGHETTALGTTYTQSLLSWNPEVRERVREEARKVIGDDKPGFEHAADLTYTGKVFTEALRLYPPAWAVLRSAQGAQSLGGYTIDDGSLVIMPQWSVHRDGRYFENPAEFDPSRWDDRGPSERPAYFAFASGPHACVGRGFAENGARVALATLVRDFDLDVPRDQLSNLMVTPTLRPGDGVDATLSRAE</sequence>
<evidence type="ECO:0000256" key="4">
    <source>
        <dbReference type="ARBA" id="ARBA00023002"/>
    </source>
</evidence>
<dbReference type="InterPro" id="IPR036396">
    <property type="entry name" value="Cyt_P450_sf"/>
</dbReference>
<keyword evidence="2" id="KW-0349">Heme</keyword>
<dbReference type="AlphaFoldDB" id="A0A7J9SDC2"/>
<dbReference type="PANTHER" id="PTHR24291:SF50">
    <property type="entry name" value="BIFUNCTIONAL ALBAFLAVENONE MONOOXYGENASE_TERPENE SYNTHASE"/>
    <property type="match status" value="1"/>
</dbReference>
<name>A0A7J9SDC2_9EURY</name>
<comment type="caution">
    <text evidence="7">The sequence shown here is derived from an EMBL/GenBank/DDBJ whole genome shotgun (WGS) entry which is preliminary data.</text>
</comment>
<dbReference type="InterPro" id="IPR002401">
    <property type="entry name" value="Cyt_P450_E_grp-I"/>
</dbReference>
<proteinExistence type="inferred from homology"/>
<evidence type="ECO:0000256" key="1">
    <source>
        <dbReference type="ARBA" id="ARBA00010617"/>
    </source>
</evidence>
<protein>
    <submittedName>
        <fullName evidence="7">Cytochrome P450</fullName>
    </submittedName>
</protein>
<dbReference type="EMBL" id="JACKXD010000001">
    <property type="protein sequence ID" value="MBB6644915.1"/>
    <property type="molecule type" value="Genomic_DNA"/>
</dbReference>
<evidence type="ECO:0000256" key="5">
    <source>
        <dbReference type="ARBA" id="ARBA00023004"/>
    </source>
</evidence>
<keyword evidence="6" id="KW-0503">Monooxygenase</keyword>
<keyword evidence="3" id="KW-0479">Metal-binding</keyword>